<feature type="domain" description="DUF2268" evidence="1">
    <location>
        <begin position="162"/>
        <end position="286"/>
    </location>
</feature>
<dbReference type="OrthoDB" id="6402335at2"/>
<accession>A0A4S3ZPK2</accession>
<gene>
    <name evidence="2" type="ORF">E6C50_16900</name>
</gene>
<dbReference type="InterPro" id="IPR018728">
    <property type="entry name" value="DUF2268"/>
</dbReference>
<name>A0A4S3ZPK2_9FLAO</name>
<dbReference type="Pfam" id="PF10026">
    <property type="entry name" value="DUF2268"/>
    <property type="match status" value="1"/>
</dbReference>
<dbReference type="AlphaFoldDB" id="A0A4S3ZPK2"/>
<dbReference type="EMBL" id="SSNZ01000012">
    <property type="protein sequence ID" value="THF47437.1"/>
    <property type="molecule type" value="Genomic_DNA"/>
</dbReference>
<organism evidence="2 3">
    <name type="scientific">Flavobacterium supellecticarium</name>
    <dbReference type="NCBI Taxonomy" id="2565924"/>
    <lineage>
        <taxon>Bacteria</taxon>
        <taxon>Pseudomonadati</taxon>
        <taxon>Bacteroidota</taxon>
        <taxon>Flavobacteriia</taxon>
        <taxon>Flavobacteriales</taxon>
        <taxon>Flavobacteriaceae</taxon>
        <taxon>Flavobacterium</taxon>
    </lineage>
</organism>
<dbReference type="Proteomes" id="UP000307507">
    <property type="component" value="Unassembled WGS sequence"/>
</dbReference>
<evidence type="ECO:0000259" key="1">
    <source>
        <dbReference type="Pfam" id="PF10026"/>
    </source>
</evidence>
<dbReference type="RefSeq" id="WP_136404427.1">
    <property type="nucleotide sequence ID" value="NZ_SSNZ01000012.1"/>
</dbReference>
<sequence>MKKNVIICLGLLSLSVSYGQKLKTEIISSDIDHFWEAYDAIVATPDSVGQYELLQKLYFDSGTEGLEAIRQRRRYTAKEYIDAIKKYPDFWKTIRKNTLSVKKVSPEIQKNIARLKKAYPELQPAPIYFTVGVFRTNGTISNGKVLIGSEMALSDRNVNTDALPKYLHSYYKDLNPIDDIGLLCTHEYVHTQQKEMVDNLLYYCLYEGVAEFISTKVTGKPSYTPAIAFGKKNEDRVKALFVRDMQHIETTYNWLWGTNQNELKERDLGYYIGYAICEKYYDQATDKKQAIKTLIELDYSNPEQVDALVNSTGFFSGTLAQLKADYERIRPTVIDMKLSEAVGENGVVPSGPLTVTLTFSEEMDKKFRGFDFGPLGESHVLRISKVIGFSDDGRSFRFETELQPGNHYQSTATVNFRNKDGIRLKPFLIDLKTAKKD</sequence>
<evidence type="ECO:0000313" key="2">
    <source>
        <dbReference type="EMBL" id="THF47437.1"/>
    </source>
</evidence>
<protein>
    <recommendedName>
        <fullName evidence="1">DUF2268 domain-containing protein</fullName>
    </recommendedName>
</protein>
<comment type="caution">
    <text evidence="2">The sequence shown here is derived from an EMBL/GenBank/DDBJ whole genome shotgun (WGS) entry which is preliminary data.</text>
</comment>
<keyword evidence="3" id="KW-1185">Reference proteome</keyword>
<proteinExistence type="predicted"/>
<evidence type="ECO:0000313" key="3">
    <source>
        <dbReference type="Proteomes" id="UP000307507"/>
    </source>
</evidence>
<reference evidence="2 3" key="1">
    <citation type="submission" date="2019-04" db="EMBL/GenBank/DDBJ databases">
        <title>Flavobacterium sp. nov. isolated from construction timber.</title>
        <authorList>
            <person name="Lin S.-Y."/>
            <person name="Chang C.-T."/>
            <person name="Young C.-C."/>
        </authorList>
    </citation>
    <scope>NUCLEOTIDE SEQUENCE [LARGE SCALE GENOMIC DNA]</scope>
    <source>
        <strain evidence="2 3">CC-CTC003</strain>
    </source>
</reference>